<feature type="transmembrane region" description="Helical" evidence="1">
    <location>
        <begin position="12"/>
        <end position="30"/>
    </location>
</feature>
<feature type="transmembrane region" description="Helical" evidence="1">
    <location>
        <begin position="36"/>
        <end position="53"/>
    </location>
</feature>
<keyword evidence="1" id="KW-0472">Membrane</keyword>
<accession>A0A1H6HKA7</accession>
<feature type="transmembrane region" description="Helical" evidence="1">
    <location>
        <begin position="90"/>
        <end position="108"/>
    </location>
</feature>
<reference evidence="2 3" key="1">
    <citation type="submission" date="2016-10" db="EMBL/GenBank/DDBJ databases">
        <authorList>
            <person name="de Groot N.N."/>
        </authorList>
    </citation>
    <scope>NUCLEOTIDE SEQUENCE [LARGE SCALE GENOMIC DNA]</scope>
    <source>
        <strain evidence="2 3">DSM 23031</strain>
    </source>
</reference>
<protein>
    <submittedName>
        <fullName evidence="2">Uncharacterized protein</fullName>
    </submittedName>
</protein>
<dbReference type="Proteomes" id="UP000198561">
    <property type="component" value="Unassembled WGS sequence"/>
</dbReference>
<evidence type="ECO:0000256" key="1">
    <source>
        <dbReference type="SAM" id="Phobius"/>
    </source>
</evidence>
<feature type="transmembrane region" description="Helical" evidence="1">
    <location>
        <begin position="65"/>
        <end position="84"/>
    </location>
</feature>
<evidence type="ECO:0000313" key="2">
    <source>
        <dbReference type="EMBL" id="SEH35552.1"/>
    </source>
</evidence>
<gene>
    <name evidence="2" type="ORF">SAMN05421593_3065</name>
</gene>
<evidence type="ECO:0000313" key="3">
    <source>
        <dbReference type="Proteomes" id="UP000198561"/>
    </source>
</evidence>
<dbReference type="RefSeq" id="WP_089693261.1">
    <property type="nucleotide sequence ID" value="NZ_FNWQ01000003.1"/>
</dbReference>
<proteinExistence type="predicted"/>
<organism evidence="2 3">
    <name type="scientific">Chryseobacterium culicis</name>
    <dbReference type="NCBI Taxonomy" id="680127"/>
    <lineage>
        <taxon>Bacteria</taxon>
        <taxon>Pseudomonadati</taxon>
        <taxon>Bacteroidota</taxon>
        <taxon>Flavobacteriia</taxon>
        <taxon>Flavobacteriales</taxon>
        <taxon>Weeksellaceae</taxon>
        <taxon>Chryseobacterium group</taxon>
        <taxon>Chryseobacterium</taxon>
    </lineage>
</organism>
<dbReference type="STRING" id="680127.SAMN05421593_3065"/>
<dbReference type="OrthoDB" id="1273304at2"/>
<dbReference type="AlphaFoldDB" id="A0A1H6HKA7"/>
<keyword evidence="1" id="KW-1133">Transmembrane helix</keyword>
<sequence length="116" mass="13345">MRKLTIHSVPILISFTWLIVLHQTFNPVILKGPDFLKFYLILISGFYASIFLLKNLKETISRTTLYFSGFILLLGIIKLVRGMILGKPIGFLIIILLMEIVVILIFMVDHVNKKIK</sequence>
<name>A0A1H6HKA7_CHRCI</name>
<keyword evidence="1" id="KW-0812">Transmembrane</keyword>
<dbReference type="EMBL" id="FNWQ01000003">
    <property type="protein sequence ID" value="SEH35552.1"/>
    <property type="molecule type" value="Genomic_DNA"/>
</dbReference>